<accession>A0A0A8YL23</accession>
<dbReference type="AlphaFoldDB" id="A0A0A8YL23"/>
<reference evidence="1" key="1">
    <citation type="submission" date="2014-09" db="EMBL/GenBank/DDBJ databases">
        <authorList>
            <person name="Magalhaes I.L.F."/>
            <person name="Oliveira U."/>
            <person name="Santos F.R."/>
            <person name="Vidigal T.H.D.A."/>
            <person name="Brescovit A.D."/>
            <person name="Santos A.J."/>
        </authorList>
    </citation>
    <scope>NUCLEOTIDE SEQUENCE</scope>
    <source>
        <tissue evidence="1">Shoot tissue taken approximately 20 cm above the soil surface</tissue>
    </source>
</reference>
<organism evidence="1">
    <name type="scientific">Arundo donax</name>
    <name type="common">Giant reed</name>
    <name type="synonym">Donax arundinaceus</name>
    <dbReference type="NCBI Taxonomy" id="35708"/>
    <lineage>
        <taxon>Eukaryota</taxon>
        <taxon>Viridiplantae</taxon>
        <taxon>Streptophyta</taxon>
        <taxon>Embryophyta</taxon>
        <taxon>Tracheophyta</taxon>
        <taxon>Spermatophyta</taxon>
        <taxon>Magnoliopsida</taxon>
        <taxon>Liliopsida</taxon>
        <taxon>Poales</taxon>
        <taxon>Poaceae</taxon>
        <taxon>PACMAD clade</taxon>
        <taxon>Arundinoideae</taxon>
        <taxon>Arundineae</taxon>
        <taxon>Arundo</taxon>
    </lineage>
</organism>
<sequence length="32" mass="3382">MSSYPTASPSSTSTLHTTSCCKVSTVETQLVF</sequence>
<protein>
    <submittedName>
        <fullName evidence="1">Uncharacterized protein</fullName>
    </submittedName>
</protein>
<name>A0A0A8YL23_ARUDO</name>
<evidence type="ECO:0000313" key="1">
    <source>
        <dbReference type="EMBL" id="JAD23177.1"/>
    </source>
</evidence>
<reference evidence="1" key="2">
    <citation type="journal article" date="2015" name="Data Brief">
        <title>Shoot transcriptome of the giant reed, Arundo donax.</title>
        <authorList>
            <person name="Barrero R.A."/>
            <person name="Guerrero F.D."/>
            <person name="Moolhuijzen P."/>
            <person name="Goolsby J.A."/>
            <person name="Tidwell J."/>
            <person name="Bellgard S.E."/>
            <person name="Bellgard M.I."/>
        </authorList>
    </citation>
    <scope>NUCLEOTIDE SEQUENCE</scope>
    <source>
        <tissue evidence="1">Shoot tissue taken approximately 20 cm above the soil surface</tissue>
    </source>
</reference>
<proteinExistence type="predicted"/>
<dbReference type="EMBL" id="GBRH01274718">
    <property type="protein sequence ID" value="JAD23177.1"/>
    <property type="molecule type" value="Transcribed_RNA"/>
</dbReference>